<gene>
    <name evidence="3" type="ORF">C2845_PM03G09150</name>
</gene>
<evidence type="ECO:0000256" key="1">
    <source>
        <dbReference type="SAM" id="MobiDB-lite"/>
    </source>
</evidence>
<dbReference type="GO" id="GO:0016301">
    <property type="term" value="F:kinase activity"/>
    <property type="evidence" value="ECO:0007669"/>
    <property type="project" value="UniProtKB-KW"/>
</dbReference>
<keyword evidence="2" id="KW-1133">Transmembrane helix</keyword>
<evidence type="ECO:0000313" key="4">
    <source>
        <dbReference type="Proteomes" id="UP000275267"/>
    </source>
</evidence>
<feature type="transmembrane region" description="Helical" evidence="2">
    <location>
        <begin position="23"/>
        <end position="45"/>
    </location>
</feature>
<keyword evidence="2" id="KW-0472">Membrane</keyword>
<organism evidence="3 4">
    <name type="scientific">Panicum miliaceum</name>
    <name type="common">Proso millet</name>
    <name type="synonym">Broomcorn millet</name>
    <dbReference type="NCBI Taxonomy" id="4540"/>
    <lineage>
        <taxon>Eukaryota</taxon>
        <taxon>Viridiplantae</taxon>
        <taxon>Streptophyta</taxon>
        <taxon>Embryophyta</taxon>
        <taxon>Tracheophyta</taxon>
        <taxon>Spermatophyta</taxon>
        <taxon>Magnoliopsida</taxon>
        <taxon>Liliopsida</taxon>
        <taxon>Poales</taxon>
        <taxon>Poaceae</taxon>
        <taxon>PACMAD clade</taxon>
        <taxon>Panicoideae</taxon>
        <taxon>Panicodae</taxon>
        <taxon>Paniceae</taxon>
        <taxon>Panicinae</taxon>
        <taxon>Panicum</taxon>
        <taxon>Panicum sect. Panicum</taxon>
    </lineage>
</organism>
<feature type="region of interest" description="Disordered" evidence="1">
    <location>
        <begin position="54"/>
        <end position="80"/>
    </location>
</feature>
<dbReference type="OrthoDB" id="1938319at2759"/>
<reference evidence="4" key="1">
    <citation type="journal article" date="2019" name="Nat. Commun.">
        <title>The genome of broomcorn millet.</title>
        <authorList>
            <person name="Zou C."/>
            <person name="Miki D."/>
            <person name="Li D."/>
            <person name="Tang Q."/>
            <person name="Xiao L."/>
            <person name="Rajput S."/>
            <person name="Deng P."/>
            <person name="Jia W."/>
            <person name="Huang R."/>
            <person name="Zhang M."/>
            <person name="Sun Y."/>
            <person name="Hu J."/>
            <person name="Fu X."/>
            <person name="Schnable P.S."/>
            <person name="Li F."/>
            <person name="Zhang H."/>
            <person name="Feng B."/>
            <person name="Zhu X."/>
            <person name="Liu R."/>
            <person name="Schnable J.C."/>
            <person name="Zhu J.-K."/>
            <person name="Zhang H."/>
        </authorList>
    </citation>
    <scope>NUCLEOTIDE SEQUENCE [LARGE SCALE GENOMIC DNA]</scope>
</reference>
<proteinExistence type="predicted"/>
<protein>
    <submittedName>
        <fullName evidence="3">Cysteine-rich receptor-like protein kinase 20</fullName>
    </submittedName>
</protein>
<dbReference type="EMBL" id="PQIB02000002">
    <property type="protein sequence ID" value="RLN35774.1"/>
    <property type="molecule type" value="Genomic_DNA"/>
</dbReference>
<keyword evidence="2" id="KW-0812">Transmembrane</keyword>
<keyword evidence="4" id="KW-1185">Reference proteome</keyword>
<dbReference type="AlphaFoldDB" id="A0A3L6TBX3"/>
<evidence type="ECO:0000313" key="3">
    <source>
        <dbReference type="EMBL" id="RLN35774.1"/>
    </source>
</evidence>
<name>A0A3L6TBX3_PANMI</name>
<dbReference type="STRING" id="4540.A0A3L6TBX3"/>
<dbReference type="Gene3D" id="3.30.200.20">
    <property type="entry name" value="Phosphorylase Kinase, domain 1"/>
    <property type="match status" value="1"/>
</dbReference>
<dbReference type="Proteomes" id="UP000275267">
    <property type="component" value="Unassembled WGS sequence"/>
</dbReference>
<sequence>MEGYAPHGLLSLTCGPGSNKRKVAIVAVIVSITVLFCVLVAGLLLTQRKRAGKKTTIWKPNPSRRSSSLSRHKIPNDYGEVLNPGKAELLERGRAHSRNNSKTEEALKLCRIEESSSEFTVYNFAELTAATGDISDENLLGKGGFGPVYKAS</sequence>
<comment type="caution">
    <text evidence="3">The sequence shown here is derived from an EMBL/GenBank/DDBJ whole genome shotgun (WGS) entry which is preliminary data.</text>
</comment>
<evidence type="ECO:0000256" key="2">
    <source>
        <dbReference type="SAM" id="Phobius"/>
    </source>
</evidence>
<accession>A0A3L6TBX3</accession>